<feature type="compositionally biased region" description="Low complexity" evidence="1">
    <location>
        <begin position="30"/>
        <end position="46"/>
    </location>
</feature>
<evidence type="ECO:0000313" key="2">
    <source>
        <dbReference type="EMBL" id="CAA9508492.1"/>
    </source>
</evidence>
<evidence type="ECO:0000256" key="1">
    <source>
        <dbReference type="SAM" id="MobiDB-lite"/>
    </source>
</evidence>
<gene>
    <name evidence="2" type="ORF">AVDCRST_MAG45-1754</name>
</gene>
<feature type="compositionally biased region" description="Basic and acidic residues" evidence="1">
    <location>
        <begin position="67"/>
        <end position="103"/>
    </location>
</feature>
<sequence>YAGGWPDRRREDLADHSDRRRRASPDRPGDQAAAQAGQRAQDPRPGAGRDGGARARTVQARRRGRGARPDHAVCRDLSRQRDRRLEAIADRGGDRNGRQDRGLRGARAPVRPDRDGQDGGDRRGAGADDDV</sequence>
<dbReference type="GO" id="GO:0003984">
    <property type="term" value="F:acetolactate synthase activity"/>
    <property type="evidence" value="ECO:0007669"/>
    <property type="project" value="UniProtKB-EC"/>
</dbReference>
<name>A0A6J4SY42_9ACTN</name>
<reference evidence="2" key="1">
    <citation type="submission" date="2020-02" db="EMBL/GenBank/DDBJ databases">
        <authorList>
            <person name="Meier V. D."/>
        </authorList>
    </citation>
    <scope>NUCLEOTIDE SEQUENCE</scope>
    <source>
        <strain evidence="2">AVDCRST_MAG45</strain>
    </source>
</reference>
<feature type="compositionally biased region" description="Basic and acidic residues" evidence="1">
    <location>
        <begin position="110"/>
        <end position="131"/>
    </location>
</feature>
<feature type="non-terminal residue" evidence="2">
    <location>
        <position position="1"/>
    </location>
</feature>
<organism evidence="2">
    <name type="scientific">uncultured Solirubrobacterales bacterium</name>
    <dbReference type="NCBI Taxonomy" id="768556"/>
    <lineage>
        <taxon>Bacteria</taxon>
        <taxon>Bacillati</taxon>
        <taxon>Actinomycetota</taxon>
        <taxon>Thermoleophilia</taxon>
        <taxon>Solirubrobacterales</taxon>
        <taxon>environmental samples</taxon>
    </lineage>
</organism>
<feature type="compositionally biased region" description="Basic and acidic residues" evidence="1">
    <location>
        <begin position="1"/>
        <end position="29"/>
    </location>
</feature>
<feature type="region of interest" description="Disordered" evidence="1">
    <location>
        <begin position="1"/>
        <end position="131"/>
    </location>
</feature>
<accession>A0A6J4SY42</accession>
<dbReference type="EMBL" id="CADCVU010000148">
    <property type="protein sequence ID" value="CAA9508492.1"/>
    <property type="molecule type" value="Genomic_DNA"/>
</dbReference>
<proteinExistence type="predicted"/>
<dbReference type="EC" id="2.2.1.6" evidence="2"/>
<keyword evidence="2" id="KW-0808">Transferase</keyword>
<feature type="non-terminal residue" evidence="2">
    <location>
        <position position="131"/>
    </location>
</feature>
<protein>
    <submittedName>
        <fullName evidence="2">Acetolactate synthase small subunit</fullName>
        <ecNumber evidence="2">2.2.1.6</ecNumber>
    </submittedName>
</protein>
<dbReference type="AlphaFoldDB" id="A0A6J4SY42"/>